<comment type="caution">
    <text evidence="3">The sequence shown here is derived from an EMBL/GenBank/DDBJ whole genome shotgun (WGS) entry which is preliminary data.</text>
</comment>
<evidence type="ECO:0000313" key="3">
    <source>
        <dbReference type="EMBL" id="KAB1216043.1"/>
    </source>
</evidence>
<evidence type="ECO:0000313" key="4">
    <source>
        <dbReference type="Proteomes" id="UP000516437"/>
    </source>
</evidence>
<keyword evidence="4" id="KW-1185">Reference proteome</keyword>
<dbReference type="AlphaFoldDB" id="A0A6A1VT90"/>
<sequence>MVKSPEGSRVEVSPMTLIFRKKYEKQSYNVTIITYEGNNEGDEVPFGELIWVERTGNHRVRSPIVISPDIPIVSTD</sequence>
<dbReference type="OrthoDB" id="206201at2759"/>
<dbReference type="Pfam" id="PF17766">
    <property type="entry name" value="fn3_6"/>
    <property type="match status" value="1"/>
</dbReference>
<protein>
    <recommendedName>
        <fullName evidence="1">Subtilisin-like protease fibronectin type-III domain-containing protein</fullName>
    </recommendedName>
</protein>
<reference evidence="3 4" key="2">
    <citation type="journal article" date="2019" name="Plant Biotechnol. J.">
        <title>The red bayberry genome and genetic basis of sex determination.</title>
        <authorList>
            <person name="Jia H.M."/>
            <person name="Jia H.J."/>
            <person name="Cai Q.L."/>
            <person name="Wang Y."/>
            <person name="Zhao H.B."/>
            <person name="Yang W.F."/>
            <person name="Wang G.Y."/>
            <person name="Li Y.H."/>
            <person name="Zhan D.L."/>
            <person name="Shen Y.T."/>
            <person name="Niu Q.F."/>
            <person name="Chang L."/>
            <person name="Qiu J."/>
            <person name="Zhao L."/>
            <person name="Xie H.B."/>
            <person name="Fu W.Y."/>
            <person name="Jin J."/>
            <person name="Li X.W."/>
            <person name="Jiao Y."/>
            <person name="Zhou C.C."/>
            <person name="Tu T."/>
            <person name="Chai C.Y."/>
            <person name="Gao J.L."/>
            <person name="Fan L.J."/>
            <person name="van de Weg E."/>
            <person name="Wang J.Y."/>
            <person name="Gao Z.S."/>
        </authorList>
    </citation>
    <scope>NUCLEOTIDE SEQUENCE [LARGE SCALE GENOMIC DNA]</scope>
    <source>
        <tissue evidence="3">Leaves</tissue>
    </source>
</reference>
<dbReference type="EMBL" id="RXIC02000464">
    <property type="protein sequence ID" value="KAB1199442.1"/>
    <property type="molecule type" value="Genomic_DNA"/>
</dbReference>
<name>A0A6A1VT90_9ROSI</name>
<gene>
    <name evidence="2" type="ORF">CJ030_MR0G023659</name>
    <name evidence="3" type="ORF">CJ030_MR4G022476</name>
</gene>
<organism evidence="3 4">
    <name type="scientific">Morella rubra</name>
    <name type="common">Chinese bayberry</name>
    <dbReference type="NCBI Taxonomy" id="262757"/>
    <lineage>
        <taxon>Eukaryota</taxon>
        <taxon>Viridiplantae</taxon>
        <taxon>Streptophyta</taxon>
        <taxon>Embryophyta</taxon>
        <taxon>Tracheophyta</taxon>
        <taxon>Spermatophyta</taxon>
        <taxon>Magnoliopsida</taxon>
        <taxon>eudicotyledons</taxon>
        <taxon>Gunneridae</taxon>
        <taxon>Pentapetalae</taxon>
        <taxon>rosids</taxon>
        <taxon>fabids</taxon>
        <taxon>Fagales</taxon>
        <taxon>Myricaceae</taxon>
        <taxon>Morella</taxon>
    </lineage>
</organism>
<accession>A0A6A1VT90</accession>
<evidence type="ECO:0000313" key="2">
    <source>
        <dbReference type="EMBL" id="KAB1199442.1"/>
    </source>
</evidence>
<reference evidence="3" key="3">
    <citation type="submission" date="2019-09" db="EMBL/GenBank/DDBJ databases">
        <authorList>
            <person name="Gao Z."/>
        </authorList>
    </citation>
    <scope>NUCLEOTIDE SEQUENCE</scope>
    <source>
        <tissue evidence="3">Leaves</tissue>
    </source>
</reference>
<reference evidence="3" key="1">
    <citation type="submission" date="2018-07" db="EMBL/GenBank/DDBJ databases">
        <authorList>
            <person name="Gao Z.-S."/>
            <person name="Jia H.-M."/>
            <person name="Jia H.-J."/>
            <person name="Cai Q.-L."/>
            <person name="Wang Y."/>
            <person name="Zhao H.-B."/>
        </authorList>
    </citation>
    <scope>NUCLEOTIDE SEQUENCE</scope>
    <source>
        <tissue evidence="3">Leaves</tissue>
    </source>
</reference>
<dbReference type="Gene3D" id="2.60.40.2310">
    <property type="match status" value="1"/>
</dbReference>
<proteinExistence type="predicted"/>
<dbReference type="InterPro" id="IPR041469">
    <property type="entry name" value="Subtilisin-like_FN3"/>
</dbReference>
<dbReference type="Proteomes" id="UP000516437">
    <property type="component" value="Chromosome 4"/>
</dbReference>
<dbReference type="EMBL" id="RXIC02000022">
    <property type="protein sequence ID" value="KAB1216043.1"/>
    <property type="molecule type" value="Genomic_DNA"/>
</dbReference>
<feature type="domain" description="Subtilisin-like protease fibronectin type-III" evidence="1">
    <location>
        <begin position="2"/>
        <end position="66"/>
    </location>
</feature>
<evidence type="ECO:0000259" key="1">
    <source>
        <dbReference type="Pfam" id="PF17766"/>
    </source>
</evidence>